<dbReference type="PANTHER" id="PTHR47036:SF1">
    <property type="entry name" value="COBALT-FACTOR III C(17)-METHYLTRANSFERASE-RELATED"/>
    <property type="match status" value="1"/>
</dbReference>
<dbReference type="Gene3D" id="3.40.1010.10">
    <property type="entry name" value="Cobalt-precorrin-4 Transmethylase, Domain 1"/>
    <property type="match status" value="1"/>
</dbReference>
<reference evidence="8 9" key="1">
    <citation type="submission" date="2020-08" db="EMBL/GenBank/DDBJ databases">
        <title>Genomic Encyclopedia of Type Strains, Phase IV (KMG-IV): sequencing the most valuable type-strain genomes for metagenomic binning, comparative biology and taxonomic classification.</title>
        <authorList>
            <person name="Goeker M."/>
        </authorList>
    </citation>
    <scope>NUCLEOTIDE SEQUENCE [LARGE SCALE GENOMIC DNA]</scope>
    <source>
        <strain evidence="8 9">DSM 22336</strain>
    </source>
</reference>
<keyword evidence="2" id="KW-0169">Cobalamin biosynthesis</keyword>
<keyword evidence="9" id="KW-1185">Reference proteome</keyword>
<accession>A0A841LS68</accession>
<dbReference type="Pfam" id="PF00590">
    <property type="entry name" value="TP_methylase"/>
    <property type="match status" value="1"/>
</dbReference>
<dbReference type="SUPFAM" id="SSF159672">
    <property type="entry name" value="CbiG N-terminal domain-like"/>
    <property type="match status" value="1"/>
</dbReference>
<dbReference type="InterPro" id="IPR000878">
    <property type="entry name" value="4pyrrol_Mease"/>
</dbReference>
<dbReference type="GO" id="GO:0043779">
    <property type="term" value="F:cobalt-precorrin-5A acetaldehyde-lyase activity"/>
    <property type="evidence" value="ECO:0007669"/>
    <property type="project" value="UniProtKB-EC"/>
</dbReference>
<feature type="domain" description="Cobalamin synthesis G N-terminal" evidence="7">
    <location>
        <begin position="50"/>
        <end position="128"/>
    </location>
</feature>
<evidence type="ECO:0000313" key="9">
    <source>
        <dbReference type="Proteomes" id="UP000555393"/>
    </source>
</evidence>
<keyword evidence="4 8" id="KW-0808">Transferase</keyword>
<gene>
    <name evidence="8" type="ORF">FHS77_000248</name>
</gene>
<feature type="domain" description="Tetrapyrrole methylase" evidence="6">
    <location>
        <begin position="311"/>
        <end position="521"/>
    </location>
</feature>
<dbReference type="CDD" id="cd11646">
    <property type="entry name" value="Precorrin_3B_C17_MT"/>
    <property type="match status" value="1"/>
</dbReference>
<evidence type="ECO:0000313" key="8">
    <source>
        <dbReference type="EMBL" id="MBB6259740.1"/>
    </source>
</evidence>
<dbReference type="InterPro" id="IPR035996">
    <property type="entry name" value="4pyrrol_Methylase_sf"/>
</dbReference>
<dbReference type="InterPro" id="IPR038029">
    <property type="entry name" value="GbiG_N_sf"/>
</dbReference>
<dbReference type="EC" id="2.1.1.131" evidence="8"/>
<dbReference type="SUPFAM" id="SSF53790">
    <property type="entry name" value="Tetrapyrrole methylase"/>
    <property type="match status" value="1"/>
</dbReference>
<dbReference type="Pfam" id="PF11760">
    <property type="entry name" value="CbiG_N"/>
    <property type="match status" value="1"/>
</dbReference>
<comment type="caution">
    <text evidence="8">The sequence shown here is derived from an EMBL/GenBank/DDBJ whole genome shotgun (WGS) entry which is preliminary data.</text>
</comment>
<keyword evidence="3 8" id="KW-0489">Methyltransferase</keyword>
<dbReference type="Gene3D" id="3.30.950.10">
    <property type="entry name" value="Methyltransferase, Cobalt-precorrin-4 Transmethylase, Domain 2"/>
    <property type="match status" value="1"/>
</dbReference>
<dbReference type="InterPro" id="IPR051810">
    <property type="entry name" value="Precorrin_MeTrfase"/>
</dbReference>
<evidence type="ECO:0000259" key="6">
    <source>
        <dbReference type="Pfam" id="PF00590"/>
    </source>
</evidence>
<dbReference type="NCBIfam" id="TIGR01466">
    <property type="entry name" value="cobJ_cbiH"/>
    <property type="match status" value="1"/>
</dbReference>
<dbReference type="PANTHER" id="PTHR47036">
    <property type="entry name" value="COBALT-FACTOR III C(17)-METHYLTRANSFERASE-RELATED"/>
    <property type="match status" value="1"/>
</dbReference>
<dbReference type="EC" id="3.7.1.12" evidence="8"/>
<dbReference type="InterPro" id="IPR006363">
    <property type="entry name" value="Cbl_synth_CobJ/CibH_dom"/>
</dbReference>
<dbReference type="EMBL" id="JACIIU010000001">
    <property type="protein sequence ID" value="MBB6259740.1"/>
    <property type="molecule type" value="Genomic_DNA"/>
</dbReference>
<dbReference type="Proteomes" id="UP000555393">
    <property type="component" value="Unassembled WGS sequence"/>
</dbReference>
<evidence type="ECO:0000259" key="7">
    <source>
        <dbReference type="Pfam" id="PF11760"/>
    </source>
</evidence>
<evidence type="ECO:0000256" key="3">
    <source>
        <dbReference type="ARBA" id="ARBA00022603"/>
    </source>
</evidence>
<organism evidence="8 9">
    <name type="scientific">Paenochrobactrum gallinarii</name>
    <dbReference type="NCBI Taxonomy" id="643673"/>
    <lineage>
        <taxon>Bacteria</taxon>
        <taxon>Pseudomonadati</taxon>
        <taxon>Pseudomonadota</taxon>
        <taxon>Alphaproteobacteria</taxon>
        <taxon>Hyphomicrobiales</taxon>
        <taxon>Brucellaceae</taxon>
        <taxon>Paenochrobactrum</taxon>
    </lineage>
</organism>
<keyword evidence="5" id="KW-0949">S-adenosyl-L-methionine</keyword>
<dbReference type="InterPro" id="IPR014777">
    <property type="entry name" value="4pyrrole_Mease_sub1"/>
</dbReference>
<dbReference type="GO" id="GO:0009236">
    <property type="term" value="P:cobalamin biosynthetic process"/>
    <property type="evidence" value="ECO:0007669"/>
    <property type="project" value="UniProtKB-UniPathway"/>
</dbReference>
<evidence type="ECO:0000256" key="5">
    <source>
        <dbReference type="ARBA" id="ARBA00022691"/>
    </source>
</evidence>
<protein>
    <submittedName>
        <fullName evidence="8">Cobalt-precorrin 5A hydrolase/precorrin-3B C17-methyltransferase</fullName>
        <ecNumber evidence="8">2.1.1.131</ecNumber>
        <ecNumber evidence="8">3.7.1.12</ecNumber>
    </submittedName>
</protein>
<evidence type="ECO:0000256" key="4">
    <source>
        <dbReference type="ARBA" id="ARBA00022679"/>
    </source>
</evidence>
<evidence type="ECO:0000256" key="2">
    <source>
        <dbReference type="ARBA" id="ARBA00022573"/>
    </source>
</evidence>
<sequence>MTLAPAILILGQASLETAKTIAGLYQRAEIWGLEGRVQGADKTYSHFGDTLRALYQEGRPLIALCASGIIIRALAPLLSNKQAEPPVLSIAEDGSAVVPLLGGLTGVNDMAKTIAKAFDVKPAITTSGELRFGINLLHPPVDMVLANPDAAKKFTSDLLAGAALRLIGQSQWIKRSKLPLHDDGDLTIRITPEITSPSDNELIYHPRTIVIGIEKPCADLYDHVAKILANAGLAAPSLALILAHEHDCNNDDIRRFAAQSGLPLRFVETEGALTPHSVDEPVKLIEETQVTIAIADTPQDIVLCGRPRGRLSVIGLGPGDKQFTTPAVLAELAQAQDLLGYETYIKMAGTLRDDQRIYATDNREEMQRARHAFELAASGRSVVMVSSGDPGVFAMATAVMEALDQSDNPSWHAVDLVIQPGISAAMSAASKAGAPLGHDFCIISLSDNLKPWSVIENRIHHAALADMVMAFYNPVSKARPHQLGQAIEKLRQLRTPETPVILARDIGRPAESLRHITLSELHSDMVDMRTVVLVGSSLTRTFDRAMGQKWTYTPRWYGDEHRPKDFK</sequence>
<dbReference type="InterPro" id="IPR014776">
    <property type="entry name" value="4pyrrole_Mease_sub2"/>
</dbReference>
<dbReference type="GO" id="GO:0030789">
    <property type="term" value="F:precorrin-3B C17-methyltransferase activity"/>
    <property type="evidence" value="ECO:0007669"/>
    <property type="project" value="UniProtKB-EC"/>
</dbReference>
<dbReference type="Gene3D" id="3.40.50.11220">
    <property type="match status" value="1"/>
</dbReference>
<proteinExistence type="predicted"/>
<keyword evidence="8" id="KW-0378">Hydrolase</keyword>
<dbReference type="AlphaFoldDB" id="A0A841LS68"/>
<dbReference type="InterPro" id="IPR021744">
    <property type="entry name" value="CbiG_N"/>
</dbReference>
<evidence type="ECO:0000256" key="1">
    <source>
        <dbReference type="ARBA" id="ARBA00004953"/>
    </source>
</evidence>
<dbReference type="UniPathway" id="UPA00148"/>
<dbReference type="GO" id="GO:0032259">
    <property type="term" value="P:methylation"/>
    <property type="evidence" value="ECO:0007669"/>
    <property type="project" value="UniProtKB-KW"/>
</dbReference>
<name>A0A841LS68_9HYPH</name>
<comment type="pathway">
    <text evidence="1">Cofactor biosynthesis; adenosylcobalamin biosynthesis.</text>
</comment>